<dbReference type="InterPro" id="IPR007110">
    <property type="entry name" value="Ig-like_dom"/>
</dbReference>
<evidence type="ECO:0000313" key="5">
    <source>
        <dbReference type="Ensembl" id="ENSOMEP00000026367.1"/>
    </source>
</evidence>
<evidence type="ECO:0000313" key="6">
    <source>
        <dbReference type="Proteomes" id="UP000261560"/>
    </source>
</evidence>
<sequence length="312" mass="34512">MEALEGKTDCNLFTLLPCYFFLIFTSFNLLCFYFWIMSSAKPVNSASTVSVEAGTQKVTVAKCESANGLPAAKISWVTTAKGNETTTTKAGTDNTVTVTSEYRMVPTSADNGKDISCVVAHRTLEKPESFKMKLAVLFAPEVSIAGYDNNWYIGRTSTVLTCQATANPVPTSVLWKTMSGEMPDTVQISGNQLKVLKVDETVNTTFVCEVKNRLGTSKSQVTIVVRGEWDDILIKKKKKASEEMGIIWILSGAGTFEKILVPKRCLNRSLEYEKRRNFTGLMHLSYFISFFLNVCTAALCFFFLPGLSMLTC</sequence>
<keyword evidence="3" id="KW-0812">Transmembrane</keyword>
<reference evidence="5" key="2">
    <citation type="submission" date="2025-09" db="UniProtKB">
        <authorList>
            <consortium name="Ensembl"/>
        </authorList>
    </citation>
    <scope>IDENTIFICATION</scope>
</reference>
<dbReference type="Gene3D" id="2.60.40.10">
    <property type="entry name" value="Immunoglobulins"/>
    <property type="match status" value="2"/>
</dbReference>
<dbReference type="STRING" id="30732.ENSOMEP00000026367"/>
<organism evidence="5 6">
    <name type="scientific">Oryzias melastigma</name>
    <name type="common">Marine medaka</name>
    <dbReference type="NCBI Taxonomy" id="30732"/>
    <lineage>
        <taxon>Eukaryota</taxon>
        <taxon>Metazoa</taxon>
        <taxon>Chordata</taxon>
        <taxon>Craniata</taxon>
        <taxon>Vertebrata</taxon>
        <taxon>Euteleostomi</taxon>
        <taxon>Actinopterygii</taxon>
        <taxon>Neopterygii</taxon>
        <taxon>Teleostei</taxon>
        <taxon>Neoteleostei</taxon>
        <taxon>Acanthomorphata</taxon>
        <taxon>Ovalentaria</taxon>
        <taxon>Atherinomorphae</taxon>
        <taxon>Beloniformes</taxon>
        <taxon>Adrianichthyidae</taxon>
        <taxon>Oryziinae</taxon>
        <taxon>Oryzias</taxon>
    </lineage>
</organism>
<dbReference type="PROSITE" id="PS50835">
    <property type="entry name" value="IG_LIKE"/>
    <property type="match status" value="2"/>
</dbReference>
<feature type="domain" description="Ig-like" evidence="4">
    <location>
        <begin position="42"/>
        <end position="129"/>
    </location>
</feature>
<evidence type="ECO:0000256" key="2">
    <source>
        <dbReference type="ARBA" id="ARBA00023319"/>
    </source>
</evidence>
<evidence type="ECO:0000256" key="1">
    <source>
        <dbReference type="ARBA" id="ARBA00023157"/>
    </source>
</evidence>
<protein>
    <submittedName>
        <fullName evidence="5">Si:ch73-22o12.1</fullName>
    </submittedName>
</protein>
<dbReference type="PANTHER" id="PTHR47387:SF1">
    <property type="entry name" value="NECTIN-2"/>
    <property type="match status" value="1"/>
</dbReference>
<feature type="transmembrane region" description="Helical" evidence="3">
    <location>
        <begin position="12"/>
        <end position="36"/>
    </location>
</feature>
<dbReference type="Proteomes" id="UP000261560">
    <property type="component" value="Unplaced"/>
</dbReference>
<dbReference type="InterPro" id="IPR013162">
    <property type="entry name" value="CD80_C2-set"/>
</dbReference>
<proteinExistence type="predicted"/>
<dbReference type="PaxDb" id="30732-ENSOMEP00000026367"/>
<keyword evidence="3" id="KW-0472">Membrane</keyword>
<dbReference type="InterPro" id="IPR013151">
    <property type="entry name" value="Immunoglobulin_dom"/>
</dbReference>
<feature type="transmembrane region" description="Helical" evidence="3">
    <location>
        <begin position="284"/>
        <end position="304"/>
    </location>
</feature>
<dbReference type="Ensembl" id="ENSOMET00000004724.1">
    <property type="protein sequence ID" value="ENSOMEP00000026367.1"/>
    <property type="gene ID" value="ENSOMEG00000008154.1"/>
</dbReference>
<feature type="domain" description="Ig-like" evidence="4">
    <location>
        <begin position="140"/>
        <end position="224"/>
    </location>
</feature>
<dbReference type="InterPro" id="IPR036179">
    <property type="entry name" value="Ig-like_dom_sf"/>
</dbReference>
<dbReference type="Pfam" id="PF00047">
    <property type="entry name" value="ig"/>
    <property type="match status" value="1"/>
</dbReference>
<dbReference type="SUPFAM" id="SSF48726">
    <property type="entry name" value="Immunoglobulin"/>
    <property type="match status" value="2"/>
</dbReference>
<dbReference type="GeneTree" id="ENSGT00940000165364"/>
<dbReference type="InterPro" id="IPR052659">
    <property type="entry name" value="Nectin/PVR"/>
</dbReference>
<dbReference type="PANTHER" id="PTHR47387">
    <property type="entry name" value="NECTIN-2"/>
    <property type="match status" value="1"/>
</dbReference>
<dbReference type="AlphaFoldDB" id="A0A3B3D894"/>
<keyword evidence="6" id="KW-1185">Reference proteome</keyword>
<dbReference type="Pfam" id="PF08205">
    <property type="entry name" value="C2-set_2"/>
    <property type="match status" value="1"/>
</dbReference>
<evidence type="ECO:0000259" key="4">
    <source>
        <dbReference type="PROSITE" id="PS50835"/>
    </source>
</evidence>
<keyword evidence="3" id="KW-1133">Transmembrane helix</keyword>
<accession>A0A3B3D894</accession>
<keyword evidence="1" id="KW-1015">Disulfide bond</keyword>
<dbReference type="InterPro" id="IPR013783">
    <property type="entry name" value="Ig-like_fold"/>
</dbReference>
<evidence type="ECO:0000256" key="3">
    <source>
        <dbReference type="SAM" id="Phobius"/>
    </source>
</evidence>
<name>A0A3B3D894_ORYME</name>
<reference evidence="5" key="1">
    <citation type="submission" date="2025-08" db="UniProtKB">
        <authorList>
            <consortium name="Ensembl"/>
        </authorList>
    </citation>
    <scope>IDENTIFICATION</scope>
</reference>
<keyword evidence="2" id="KW-0393">Immunoglobulin domain</keyword>